<organism evidence="2 3">
    <name type="scientific">Symbiodinium microadriaticum</name>
    <name type="common">Dinoflagellate</name>
    <name type="synonym">Zooxanthella microadriatica</name>
    <dbReference type="NCBI Taxonomy" id="2951"/>
    <lineage>
        <taxon>Eukaryota</taxon>
        <taxon>Sar</taxon>
        <taxon>Alveolata</taxon>
        <taxon>Dinophyceae</taxon>
        <taxon>Suessiales</taxon>
        <taxon>Symbiodiniaceae</taxon>
        <taxon>Symbiodinium</taxon>
    </lineage>
</organism>
<dbReference type="EMBL" id="LSRX01000753">
    <property type="protein sequence ID" value="OLP89584.1"/>
    <property type="molecule type" value="Genomic_DNA"/>
</dbReference>
<gene>
    <name evidence="2" type="ORF">AK812_SmicGene28949</name>
</gene>
<accession>A0A1Q9D355</accession>
<sequence>MGGGKAKGGKKGGTVTALRGGVKALRTGGGDGIGQPLPPWMRKGGKKGGGGGKAGKGGGGGKAFGGGMGGMGPFGMNGMGMGNMFGMGMNGMSPFGMMPFQMPMQQMPMPLPQGPMMMMPNPAMQQMPQMSMMPQQAGMPFGQMPGQQPLGAAPLPDGGAPEAPQKRIIIRRNSTRKEASASPELASRDEPLGAAMPVVEPRGDREPPALPPPLADGTRQVLVMIPRPTTASSDGFGLDDESVKIPEFGVTIDLPDWYREAQNELRRPPPSWPPQVLIDVGADLQDDGEAGQDEHSGLRRGSKASHDTKSSADTTATGEGKKLSPLQAAIQARQRAAETTADDEKDEKASEAGSPSASKRRASVAQLRKSKLFPYILVVLFSNHVYTSGLKTIRDWASKMQTHFEDTCQMQMRNCISWLARALRTFARTLMVDSHRGLELAPSRGSGLKILDIGGDDLTSRQRLAIRAYVLFDILLTGVETPPPPLTRFLSRLAQPEGIMLYIPKTYFTESERTALDYDPRGGCYSQPRSRQHQQLVAGFLIPRALLGGLFTSWIRTLDGDPGVGADRSKRNLQTLGALIYLGFQKQYDLLGGVHDIPGLSTATSERLTQFGLDKRLVNEVGELVEKLVVFFTQPDAHMSIVQRVESNPFTAGRIKIAPRERQGEGAEMAVQADDVPDDEAPAPMTGRKSIVDRLKSFAPSVSEAASSVKSGAGRFRASVAVGRARMAKQRTVQISEEPEVAADD</sequence>
<evidence type="ECO:0000313" key="3">
    <source>
        <dbReference type="Proteomes" id="UP000186817"/>
    </source>
</evidence>
<protein>
    <submittedName>
        <fullName evidence="2">Uncharacterized protein</fullName>
    </submittedName>
</protein>
<feature type="region of interest" description="Disordered" evidence="1">
    <location>
        <begin position="26"/>
        <end position="58"/>
    </location>
</feature>
<proteinExistence type="predicted"/>
<feature type="region of interest" description="Disordered" evidence="1">
    <location>
        <begin position="286"/>
        <end position="361"/>
    </location>
</feature>
<evidence type="ECO:0000256" key="1">
    <source>
        <dbReference type="SAM" id="MobiDB-lite"/>
    </source>
</evidence>
<feature type="compositionally biased region" description="Gly residues" evidence="1">
    <location>
        <begin position="47"/>
        <end position="58"/>
    </location>
</feature>
<name>A0A1Q9D355_SYMMI</name>
<dbReference type="Proteomes" id="UP000186817">
    <property type="component" value="Unassembled WGS sequence"/>
</dbReference>
<feature type="region of interest" description="Disordered" evidence="1">
    <location>
        <begin position="171"/>
        <end position="218"/>
    </location>
</feature>
<keyword evidence="3" id="KW-1185">Reference proteome</keyword>
<reference evidence="2 3" key="1">
    <citation type="submission" date="2016-02" db="EMBL/GenBank/DDBJ databases">
        <title>Genome analysis of coral dinoflagellate symbionts highlights evolutionary adaptations to a symbiotic lifestyle.</title>
        <authorList>
            <person name="Aranda M."/>
            <person name="Li Y."/>
            <person name="Liew Y.J."/>
            <person name="Baumgarten S."/>
            <person name="Simakov O."/>
            <person name="Wilson M."/>
            <person name="Piel J."/>
            <person name="Ashoor H."/>
            <person name="Bougouffa S."/>
            <person name="Bajic V.B."/>
            <person name="Ryu T."/>
            <person name="Ravasi T."/>
            <person name="Bayer T."/>
            <person name="Micklem G."/>
            <person name="Kim H."/>
            <person name="Bhak J."/>
            <person name="Lajeunesse T.C."/>
            <person name="Voolstra C.R."/>
        </authorList>
    </citation>
    <scope>NUCLEOTIDE SEQUENCE [LARGE SCALE GENOMIC DNA]</scope>
    <source>
        <strain evidence="2 3">CCMP2467</strain>
    </source>
</reference>
<evidence type="ECO:0000313" key="2">
    <source>
        <dbReference type="EMBL" id="OLP89584.1"/>
    </source>
</evidence>
<comment type="caution">
    <text evidence="2">The sequence shown here is derived from an EMBL/GenBank/DDBJ whole genome shotgun (WGS) entry which is preliminary data.</text>
</comment>
<dbReference type="OrthoDB" id="431616at2759"/>
<dbReference type="AlphaFoldDB" id="A0A1Q9D355"/>